<keyword evidence="2" id="KW-0812">Transmembrane</keyword>
<keyword evidence="2" id="KW-0472">Membrane</keyword>
<protein>
    <submittedName>
        <fullName evidence="3">Uncharacterized protein</fullName>
    </submittedName>
</protein>
<evidence type="ECO:0000256" key="1">
    <source>
        <dbReference type="SAM" id="MobiDB-lite"/>
    </source>
</evidence>
<evidence type="ECO:0000313" key="4">
    <source>
        <dbReference type="Proteomes" id="UP001054837"/>
    </source>
</evidence>
<sequence length="168" mass="19570">MLYRLYARRRKTLLGSIMYNFICSALFVYLTFSQTFGNDTPTCDQRVKALYLDISVDMISKAKDYFPSFLTSPRGLHASCRAFWAPALRPEKAIYFNQTKSYCIRHGRSHHRPGVYGYRPGNTYRSSKQYISGDYGDNCRYFNQKRPPLSPIQGNTHGRRQHPAFHSF</sequence>
<feature type="compositionally biased region" description="Basic residues" evidence="1">
    <location>
        <begin position="157"/>
        <end position="168"/>
    </location>
</feature>
<evidence type="ECO:0000256" key="2">
    <source>
        <dbReference type="SAM" id="Phobius"/>
    </source>
</evidence>
<keyword evidence="4" id="KW-1185">Reference proteome</keyword>
<comment type="caution">
    <text evidence="3">The sequence shown here is derived from an EMBL/GenBank/DDBJ whole genome shotgun (WGS) entry which is preliminary data.</text>
</comment>
<evidence type="ECO:0000313" key="3">
    <source>
        <dbReference type="EMBL" id="GIX89182.1"/>
    </source>
</evidence>
<name>A0AAV4NW82_9ARAC</name>
<dbReference type="Proteomes" id="UP001054837">
    <property type="component" value="Unassembled WGS sequence"/>
</dbReference>
<feature type="transmembrane region" description="Helical" evidence="2">
    <location>
        <begin position="12"/>
        <end position="32"/>
    </location>
</feature>
<gene>
    <name evidence="3" type="ORF">CDAR_216481</name>
</gene>
<accession>A0AAV4NW82</accession>
<dbReference type="AlphaFoldDB" id="A0AAV4NW82"/>
<proteinExistence type="predicted"/>
<organism evidence="3 4">
    <name type="scientific">Caerostris darwini</name>
    <dbReference type="NCBI Taxonomy" id="1538125"/>
    <lineage>
        <taxon>Eukaryota</taxon>
        <taxon>Metazoa</taxon>
        <taxon>Ecdysozoa</taxon>
        <taxon>Arthropoda</taxon>
        <taxon>Chelicerata</taxon>
        <taxon>Arachnida</taxon>
        <taxon>Araneae</taxon>
        <taxon>Araneomorphae</taxon>
        <taxon>Entelegynae</taxon>
        <taxon>Araneoidea</taxon>
        <taxon>Araneidae</taxon>
        <taxon>Caerostris</taxon>
    </lineage>
</organism>
<feature type="region of interest" description="Disordered" evidence="1">
    <location>
        <begin position="146"/>
        <end position="168"/>
    </location>
</feature>
<dbReference type="EMBL" id="BPLQ01002142">
    <property type="protein sequence ID" value="GIX89182.1"/>
    <property type="molecule type" value="Genomic_DNA"/>
</dbReference>
<reference evidence="3 4" key="1">
    <citation type="submission" date="2021-06" db="EMBL/GenBank/DDBJ databases">
        <title>Caerostris darwini draft genome.</title>
        <authorList>
            <person name="Kono N."/>
            <person name="Arakawa K."/>
        </authorList>
    </citation>
    <scope>NUCLEOTIDE SEQUENCE [LARGE SCALE GENOMIC DNA]</scope>
</reference>
<keyword evidence="2" id="KW-1133">Transmembrane helix</keyword>